<dbReference type="Proteomes" id="UP000807504">
    <property type="component" value="Unassembled WGS sequence"/>
</dbReference>
<evidence type="ECO:0000313" key="1">
    <source>
        <dbReference type="EMBL" id="KAF8766541.1"/>
    </source>
</evidence>
<name>A0A8T0E7U6_ARGBR</name>
<keyword evidence="2" id="KW-1185">Reference proteome</keyword>
<evidence type="ECO:0000313" key="2">
    <source>
        <dbReference type="Proteomes" id="UP000807504"/>
    </source>
</evidence>
<gene>
    <name evidence="1" type="ORF">HNY73_019594</name>
</gene>
<sequence length="137" mass="15707">MGEKDITIVQEKRGRKLYEKVISEVHVSLIEELNSKILGYVTPKSGTGKDIVDSILEVLKDREHNKQLLNFITVGCDETVVNNGYNNGVISLMEKEIERPLQWLICLFHCNELRFRHIFCHLDGKTKGPNELKGEID</sequence>
<organism evidence="1 2">
    <name type="scientific">Argiope bruennichi</name>
    <name type="common">Wasp spider</name>
    <name type="synonym">Aranea bruennichi</name>
    <dbReference type="NCBI Taxonomy" id="94029"/>
    <lineage>
        <taxon>Eukaryota</taxon>
        <taxon>Metazoa</taxon>
        <taxon>Ecdysozoa</taxon>
        <taxon>Arthropoda</taxon>
        <taxon>Chelicerata</taxon>
        <taxon>Arachnida</taxon>
        <taxon>Araneae</taxon>
        <taxon>Araneomorphae</taxon>
        <taxon>Entelegynae</taxon>
        <taxon>Araneoidea</taxon>
        <taxon>Araneidae</taxon>
        <taxon>Argiope</taxon>
    </lineage>
</organism>
<reference evidence="1" key="1">
    <citation type="journal article" date="2020" name="bioRxiv">
        <title>Chromosome-level reference genome of the European wasp spider Argiope bruennichi: a resource for studies on range expansion and evolutionary adaptation.</title>
        <authorList>
            <person name="Sheffer M.M."/>
            <person name="Hoppe A."/>
            <person name="Krehenwinkel H."/>
            <person name="Uhl G."/>
            <person name="Kuss A.W."/>
            <person name="Jensen L."/>
            <person name="Jensen C."/>
            <person name="Gillespie R.G."/>
            <person name="Hoff K.J."/>
            <person name="Prost S."/>
        </authorList>
    </citation>
    <scope>NUCLEOTIDE SEQUENCE</scope>
</reference>
<accession>A0A8T0E7U6</accession>
<dbReference type="AlphaFoldDB" id="A0A8T0E7U6"/>
<reference evidence="1" key="2">
    <citation type="submission" date="2020-06" db="EMBL/GenBank/DDBJ databases">
        <authorList>
            <person name="Sheffer M."/>
        </authorList>
    </citation>
    <scope>NUCLEOTIDE SEQUENCE</scope>
</reference>
<proteinExistence type="predicted"/>
<comment type="caution">
    <text evidence="1">The sequence shown here is derived from an EMBL/GenBank/DDBJ whole genome shotgun (WGS) entry which is preliminary data.</text>
</comment>
<dbReference type="EMBL" id="JABXBU010002230">
    <property type="protein sequence ID" value="KAF8766541.1"/>
    <property type="molecule type" value="Genomic_DNA"/>
</dbReference>
<protein>
    <submittedName>
        <fullName evidence="1">Uncharacterized protein</fullName>
    </submittedName>
</protein>